<dbReference type="Proteomes" id="UP000035642">
    <property type="component" value="Unassembled WGS sequence"/>
</dbReference>
<dbReference type="Gene3D" id="3.60.10.10">
    <property type="entry name" value="Endonuclease/exonuclease/phosphatase"/>
    <property type="match status" value="1"/>
</dbReference>
<protein>
    <submittedName>
        <fullName evidence="3">Endo/exonuclease/phosphatase domain-containing protein</fullName>
    </submittedName>
</protein>
<name>A0A0K0DR76_ANGCA</name>
<reference evidence="3" key="2">
    <citation type="submission" date="2017-02" db="UniProtKB">
        <authorList>
            <consortium name="WormBaseParasite"/>
        </authorList>
    </citation>
    <scope>IDENTIFICATION</scope>
</reference>
<dbReference type="WBParaSite" id="ACAC_0001426501-mRNA-1">
    <property type="protein sequence ID" value="ACAC_0001426501-mRNA-1"/>
    <property type="gene ID" value="ACAC_0001426501"/>
</dbReference>
<dbReference type="InterPro" id="IPR005135">
    <property type="entry name" value="Endo/exonuclease/phosphatase"/>
</dbReference>
<sequence length="170" mass="19077">LKVFQAIVAVRQLHRICENFSNSNSSDETRLIFAGDFNSTPDGPVYEILSTGLLRKSSSCWDLDPDLIADDLLARTMIMWRDIYLSLQLLPSRKGLNNLTGTGCTNHTRHTNAYGEELGFSGCLDYIWSDSAMLHRLAPRPSYELLNKYGALPSRIAPSDHVPLICEVKF</sequence>
<dbReference type="GO" id="GO:0000175">
    <property type="term" value="F:3'-5'-RNA exonuclease activity"/>
    <property type="evidence" value="ECO:0007669"/>
    <property type="project" value="TreeGrafter"/>
</dbReference>
<dbReference type="SUPFAM" id="SSF56219">
    <property type="entry name" value="DNase I-like"/>
    <property type="match status" value="1"/>
</dbReference>
<evidence type="ECO:0000313" key="3">
    <source>
        <dbReference type="WBParaSite" id="ACAC_0001426501-mRNA-1"/>
    </source>
</evidence>
<dbReference type="PANTHER" id="PTHR12121:SF37">
    <property type="entry name" value="2',5'-PHOSPHODIESTERASE 12"/>
    <property type="match status" value="1"/>
</dbReference>
<dbReference type="GO" id="GO:0000288">
    <property type="term" value="P:nuclear-transcribed mRNA catabolic process, deadenylation-dependent decay"/>
    <property type="evidence" value="ECO:0007669"/>
    <property type="project" value="TreeGrafter"/>
</dbReference>
<dbReference type="AlphaFoldDB" id="A0A0K0DR76"/>
<reference evidence="2" key="1">
    <citation type="submission" date="2012-09" db="EMBL/GenBank/DDBJ databases">
        <authorList>
            <person name="Martin A.A."/>
        </authorList>
    </citation>
    <scope>NUCLEOTIDE SEQUENCE</scope>
</reference>
<dbReference type="PANTHER" id="PTHR12121">
    <property type="entry name" value="CARBON CATABOLITE REPRESSOR PROTEIN 4"/>
    <property type="match status" value="1"/>
</dbReference>
<dbReference type="InterPro" id="IPR050410">
    <property type="entry name" value="CCR4/nocturin_mRNA_transcr"/>
</dbReference>
<dbReference type="Pfam" id="PF03372">
    <property type="entry name" value="Exo_endo_phos"/>
    <property type="match status" value="1"/>
</dbReference>
<dbReference type="STRING" id="6313.A0A0K0DR76"/>
<feature type="domain" description="Endonuclease/exonuclease/phosphatase" evidence="1">
    <location>
        <begin position="25"/>
        <end position="161"/>
    </location>
</feature>
<evidence type="ECO:0000313" key="2">
    <source>
        <dbReference type="Proteomes" id="UP000035642"/>
    </source>
</evidence>
<evidence type="ECO:0000259" key="1">
    <source>
        <dbReference type="Pfam" id="PF03372"/>
    </source>
</evidence>
<organism evidence="2 3">
    <name type="scientific">Angiostrongylus cantonensis</name>
    <name type="common">Rat lungworm</name>
    <dbReference type="NCBI Taxonomy" id="6313"/>
    <lineage>
        <taxon>Eukaryota</taxon>
        <taxon>Metazoa</taxon>
        <taxon>Ecdysozoa</taxon>
        <taxon>Nematoda</taxon>
        <taxon>Chromadorea</taxon>
        <taxon>Rhabditida</taxon>
        <taxon>Rhabditina</taxon>
        <taxon>Rhabditomorpha</taxon>
        <taxon>Strongyloidea</taxon>
        <taxon>Metastrongylidae</taxon>
        <taxon>Angiostrongylus</taxon>
    </lineage>
</organism>
<accession>A0A0K0DR76</accession>
<dbReference type="GO" id="GO:0005739">
    <property type="term" value="C:mitochondrion"/>
    <property type="evidence" value="ECO:0007669"/>
    <property type="project" value="TreeGrafter"/>
</dbReference>
<dbReference type="InterPro" id="IPR036691">
    <property type="entry name" value="Endo/exonu/phosph_ase_sf"/>
</dbReference>
<keyword evidence="2" id="KW-1185">Reference proteome</keyword>
<proteinExistence type="predicted"/>